<evidence type="ECO:0000256" key="7">
    <source>
        <dbReference type="ARBA" id="ARBA00022679"/>
    </source>
</evidence>
<dbReference type="EMBL" id="DXEX01000139">
    <property type="protein sequence ID" value="HIX59323.1"/>
    <property type="molecule type" value="Genomic_DNA"/>
</dbReference>
<keyword evidence="7 14" id="KW-0808">Transferase</keyword>
<comment type="caution">
    <text evidence="14">The sequence shown here is derived from an EMBL/GenBank/DDBJ whole genome shotgun (WGS) entry which is preliminary data.</text>
</comment>
<dbReference type="GO" id="GO:0008987">
    <property type="term" value="F:quinolinate synthetase A activity"/>
    <property type="evidence" value="ECO:0007669"/>
    <property type="project" value="UniProtKB-UniRule"/>
</dbReference>
<reference evidence="14" key="2">
    <citation type="submission" date="2021-04" db="EMBL/GenBank/DDBJ databases">
        <authorList>
            <person name="Gilroy R."/>
        </authorList>
    </citation>
    <scope>NUCLEOTIDE SEQUENCE</scope>
    <source>
        <strain evidence="14">ChiSjej1B19-8411</strain>
    </source>
</reference>
<dbReference type="InterPro" id="IPR003473">
    <property type="entry name" value="NadA"/>
</dbReference>
<dbReference type="NCBIfam" id="TIGR00550">
    <property type="entry name" value="nadA"/>
    <property type="match status" value="1"/>
</dbReference>
<evidence type="ECO:0000256" key="4">
    <source>
        <dbReference type="ARBA" id="ARBA00012669"/>
    </source>
</evidence>
<evidence type="ECO:0000256" key="6">
    <source>
        <dbReference type="ARBA" id="ARBA00022642"/>
    </source>
</evidence>
<evidence type="ECO:0000256" key="5">
    <source>
        <dbReference type="ARBA" id="ARBA00022485"/>
    </source>
</evidence>
<evidence type="ECO:0000256" key="12">
    <source>
        <dbReference type="ARBA" id="ARBA00073059"/>
    </source>
</evidence>
<keyword evidence="6" id="KW-0662">Pyridine nucleotide biosynthesis</keyword>
<evidence type="ECO:0000256" key="1">
    <source>
        <dbReference type="ARBA" id="ARBA00001966"/>
    </source>
</evidence>
<evidence type="ECO:0000313" key="14">
    <source>
        <dbReference type="EMBL" id="HIX59323.1"/>
    </source>
</evidence>
<evidence type="ECO:0000256" key="8">
    <source>
        <dbReference type="ARBA" id="ARBA00022723"/>
    </source>
</evidence>
<dbReference type="InterPro" id="IPR036094">
    <property type="entry name" value="NadA_sf"/>
</dbReference>
<dbReference type="PANTHER" id="PTHR30573">
    <property type="entry name" value="QUINOLINATE SYNTHETASE A"/>
    <property type="match status" value="1"/>
</dbReference>
<name>A0A9D1WI48_9FIRM</name>
<comment type="function">
    <text evidence="2">Catalyzes the condensation of iminoaspartate with dihydroxyacetone phosphate to form quinolinate.</text>
</comment>
<dbReference type="Gene3D" id="3.40.50.10800">
    <property type="entry name" value="NadA-like"/>
    <property type="match status" value="3"/>
</dbReference>
<dbReference type="Pfam" id="PF02445">
    <property type="entry name" value="NadA"/>
    <property type="match status" value="1"/>
</dbReference>
<dbReference type="GO" id="GO:0051539">
    <property type="term" value="F:4 iron, 4 sulfur cluster binding"/>
    <property type="evidence" value="ECO:0007669"/>
    <property type="project" value="UniProtKB-KW"/>
</dbReference>
<dbReference type="GO" id="GO:0034628">
    <property type="term" value="P:'de novo' NAD+ biosynthetic process from L-aspartate"/>
    <property type="evidence" value="ECO:0007669"/>
    <property type="project" value="TreeGrafter"/>
</dbReference>
<dbReference type="GO" id="GO:0046872">
    <property type="term" value="F:metal ion binding"/>
    <property type="evidence" value="ECO:0007669"/>
    <property type="project" value="UniProtKB-KW"/>
</dbReference>
<dbReference type="PANTHER" id="PTHR30573:SF0">
    <property type="entry name" value="QUINOLINATE SYNTHASE, CHLOROPLASTIC"/>
    <property type="match status" value="1"/>
</dbReference>
<evidence type="ECO:0000256" key="2">
    <source>
        <dbReference type="ARBA" id="ARBA00003791"/>
    </source>
</evidence>
<keyword evidence="9" id="KW-0408">Iron</keyword>
<comment type="cofactor">
    <cofactor evidence="1">
        <name>[4Fe-4S] cluster</name>
        <dbReference type="ChEBI" id="CHEBI:49883"/>
    </cofactor>
</comment>
<dbReference type="NCBIfam" id="NF006878">
    <property type="entry name" value="PRK09375.1-2"/>
    <property type="match status" value="1"/>
</dbReference>
<dbReference type="FunFam" id="3.40.50.10800:FF:000001">
    <property type="entry name" value="Quinolinate synthase A"/>
    <property type="match status" value="1"/>
</dbReference>
<evidence type="ECO:0000256" key="3">
    <source>
        <dbReference type="ARBA" id="ARBA00005065"/>
    </source>
</evidence>
<protein>
    <recommendedName>
        <fullName evidence="12 13">Quinolinate synthase</fullName>
        <ecNumber evidence="4 13">2.5.1.72</ecNumber>
    </recommendedName>
</protein>
<sequence>MNQTITEEIQSLKKEKNAVILAHYYVPDEVQAVADYIGDSYYLSEAATRVPARTIVFAGVSFMGESAKILNPEKTVLLPDACADCPMAHMAQKEKIRQLRQEYPDLAVVCYINSTAELKTESDVCVTSANAVKIVRELPNANIYFIPDQNLGAYVASQVPEKNVILNEGYCPVHKEITEEQVLAAREKYPGVKLLVHPECTPRVLELADMVGSTSQIIAYASQSPDEKFLIGTENGVLYELREKNPGKTFYPVSGGQFCQDMKKVTLEKVRDSLKYGQHPVEISEETRQKALEPLHRMLELGK</sequence>
<evidence type="ECO:0000313" key="15">
    <source>
        <dbReference type="Proteomes" id="UP000886817"/>
    </source>
</evidence>
<keyword evidence="8" id="KW-0479">Metal-binding</keyword>
<evidence type="ECO:0000256" key="9">
    <source>
        <dbReference type="ARBA" id="ARBA00023004"/>
    </source>
</evidence>
<dbReference type="GO" id="GO:0005829">
    <property type="term" value="C:cytosol"/>
    <property type="evidence" value="ECO:0007669"/>
    <property type="project" value="TreeGrafter"/>
</dbReference>
<evidence type="ECO:0000256" key="13">
    <source>
        <dbReference type="NCBIfam" id="TIGR00550"/>
    </source>
</evidence>
<dbReference type="Proteomes" id="UP000886817">
    <property type="component" value="Unassembled WGS sequence"/>
</dbReference>
<comment type="pathway">
    <text evidence="3">Cofactor biosynthesis; NAD(+) biosynthesis; quinolinate from iminoaspartate: step 1/1.</text>
</comment>
<accession>A0A9D1WI48</accession>
<proteinExistence type="predicted"/>
<dbReference type="EC" id="2.5.1.72" evidence="4 13"/>
<comment type="catalytic activity">
    <reaction evidence="11">
        <text>iminosuccinate + dihydroxyacetone phosphate = quinolinate + phosphate + 2 H2O + H(+)</text>
        <dbReference type="Rhea" id="RHEA:25888"/>
        <dbReference type="ChEBI" id="CHEBI:15377"/>
        <dbReference type="ChEBI" id="CHEBI:15378"/>
        <dbReference type="ChEBI" id="CHEBI:29959"/>
        <dbReference type="ChEBI" id="CHEBI:43474"/>
        <dbReference type="ChEBI" id="CHEBI:57642"/>
        <dbReference type="ChEBI" id="CHEBI:77875"/>
        <dbReference type="EC" id="2.5.1.72"/>
    </reaction>
    <physiologicalReaction direction="left-to-right" evidence="11">
        <dbReference type="Rhea" id="RHEA:25889"/>
    </physiologicalReaction>
</comment>
<dbReference type="AlphaFoldDB" id="A0A9D1WI48"/>
<keyword evidence="5" id="KW-0004">4Fe-4S</keyword>
<reference evidence="14" key="1">
    <citation type="journal article" date="2021" name="PeerJ">
        <title>Extensive microbial diversity within the chicken gut microbiome revealed by metagenomics and culture.</title>
        <authorList>
            <person name="Gilroy R."/>
            <person name="Ravi A."/>
            <person name="Getino M."/>
            <person name="Pursley I."/>
            <person name="Horton D.L."/>
            <person name="Alikhan N.F."/>
            <person name="Baker D."/>
            <person name="Gharbi K."/>
            <person name="Hall N."/>
            <person name="Watson M."/>
            <person name="Adriaenssens E.M."/>
            <person name="Foster-Nyarko E."/>
            <person name="Jarju S."/>
            <person name="Secka A."/>
            <person name="Antonio M."/>
            <person name="Oren A."/>
            <person name="Chaudhuri R.R."/>
            <person name="La Ragione R."/>
            <person name="Hildebrand F."/>
            <person name="Pallen M.J."/>
        </authorList>
    </citation>
    <scope>NUCLEOTIDE SEQUENCE</scope>
    <source>
        <strain evidence="14">ChiSjej1B19-8411</strain>
    </source>
</reference>
<evidence type="ECO:0000256" key="10">
    <source>
        <dbReference type="ARBA" id="ARBA00023014"/>
    </source>
</evidence>
<organism evidence="14 15">
    <name type="scientific">Candidatus Blautia gallistercoris</name>
    <dbReference type="NCBI Taxonomy" id="2838490"/>
    <lineage>
        <taxon>Bacteria</taxon>
        <taxon>Bacillati</taxon>
        <taxon>Bacillota</taxon>
        <taxon>Clostridia</taxon>
        <taxon>Lachnospirales</taxon>
        <taxon>Lachnospiraceae</taxon>
        <taxon>Blautia</taxon>
    </lineage>
</organism>
<gene>
    <name evidence="14" type="primary">nadA</name>
    <name evidence="14" type="ORF">IAA45_06360</name>
</gene>
<keyword evidence="10" id="KW-0411">Iron-sulfur</keyword>
<dbReference type="SUPFAM" id="SSF142754">
    <property type="entry name" value="NadA-like"/>
    <property type="match status" value="1"/>
</dbReference>
<evidence type="ECO:0000256" key="11">
    <source>
        <dbReference type="ARBA" id="ARBA00050125"/>
    </source>
</evidence>